<evidence type="ECO:0000256" key="3">
    <source>
        <dbReference type="SAM" id="MobiDB-lite"/>
    </source>
</evidence>
<dbReference type="PANTHER" id="PTHR43384:SF4">
    <property type="entry name" value="CELLULOSE BIOSYNTHESIS PROTEIN BCSQ-RELATED"/>
    <property type="match status" value="1"/>
</dbReference>
<dbReference type="InterPro" id="IPR050625">
    <property type="entry name" value="ParA/MinD_ATPase"/>
</dbReference>
<dbReference type="GO" id="GO:0009898">
    <property type="term" value="C:cytoplasmic side of plasma membrane"/>
    <property type="evidence" value="ECO:0007669"/>
    <property type="project" value="TreeGrafter"/>
</dbReference>
<feature type="domain" description="CobQ/CobB/MinD/ParA nucleotide binding" evidence="4">
    <location>
        <begin position="56"/>
        <end position="276"/>
    </location>
</feature>
<dbReference type="InterPro" id="IPR002586">
    <property type="entry name" value="CobQ/CobB/MinD/ParA_Nub-bd_dom"/>
</dbReference>
<accession>A0A518ENL4</accession>
<evidence type="ECO:0000256" key="1">
    <source>
        <dbReference type="ARBA" id="ARBA00022741"/>
    </source>
</evidence>
<feature type="compositionally biased region" description="Polar residues" evidence="3">
    <location>
        <begin position="318"/>
        <end position="327"/>
    </location>
</feature>
<dbReference type="RefSeq" id="WP_145195181.1">
    <property type="nucleotide sequence ID" value="NZ_CP036434.1"/>
</dbReference>
<evidence type="ECO:0000256" key="2">
    <source>
        <dbReference type="ARBA" id="ARBA00022840"/>
    </source>
</evidence>
<dbReference type="GO" id="GO:0016887">
    <property type="term" value="F:ATP hydrolysis activity"/>
    <property type="evidence" value="ECO:0007669"/>
    <property type="project" value="TreeGrafter"/>
</dbReference>
<evidence type="ECO:0000313" key="6">
    <source>
        <dbReference type="Proteomes" id="UP000320390"/>
    </source>
</evidence>
<organism evidence="5 6">
    <name type="scientific">Saltatorellus ferox</name>
    <dbReference type="NCBI Taxonomy" id="2528018"/>
    <lineage>
        <taxon>Bacteria</taxon>
        <taxon>Pseudomonadati</taxon>
        <taxon>Planctomycetota</taxon>
        <taxon>Planctomycetia</taxon>
        <taxon>Planctomycetia incertae sedis</taxon>
        <taxon>Saltatorellus</taxon>
    </lineage>
</organism>
<evidence type="ECO:0000259" key="4">
    <source>
        <dbReference type="Pfam" id="PF01656"/>
    </source>
</evidence>
<keyword evidence="6" id="KW-1185">Reference proteome</keyword>
<gene>
    <name evidence="5" type="primary">ylxH_1</name>
    <name evidence="5" type="ORF">Poly30_11760</name>
</gene>
<dbReference type="Gene3D" id="3.40.50.300">
    <property type="entry name" value="P-loop containing nucleotide triphosphate hydrolases"/>
    <property type="match status" value="1"/>
</dbReference>
<dbReference type="PANTHER" id="PTHR43384">
    <property type="entry name" value="SEPTUM SITE-DETERMINING PROTEIN MIND HOMOLOG, CHLOROPLASTIC-RELATED"/>
    <property type="match status" value="1"/>
</dbReference>
<dbReference type="Pfam" id="PF01656">
    <property type="entry name" value="CbiA"/>
    <property type="match status" value="1"/>
</dbReference>
<feature type="region of interest" description="Disordered" evidence="3">
    <location>
        <begin position="21"/>
        <end position="51"/>
    </location>
</feature>
<dbReference type="AlphaFoldDB" id="A0A518ENL4"/>
<evidence type="ECO:0000313" key="5">
    <source>
        <dbReference type="EMBL" id="QDV05677.1"/>
    </source>
</evidence>
<keyword evidence="1" id="KW-0547">Nucleotide-binding</keyword>
<dbReference type="InterPro" id="IPR027417">
    <property type="entry name" value="P-loop_NTPase"/>
</dbReference>
<keyword evidence="2" id="KW-0067">ATP-binding</keyword>
<dbReference type="EMBL" id="CP036434">
    <property type="protein sequence ID" value="QDV05677.1"/>
    <property type="molecule type" value="Genomic_DNA"/>
</dbReference>
<dbReference type="GO" id="GO:0005829">
    <property type="term" value="C:cytosol"/>
    <property type="evidence" value="ECO:0007669"/>
    <property type="project" value="TreeGrafter"/>
</dbReference>
<proteinExistence type="predicted"/>
<reference evidence="5 6" key="1">
    <citation type="submission" date="2019-02" db="EMBL/GenBank/DDBJ databases">
        <title>Deep-cultivation of Planctomycetes and their phenomic and genomic characterization uncovers novel biology.</title>
        <authorList>
            <person name="Wiegand S."/>
            <person name="Jogler M."/>
            <person name="Boedeker C."/>
            <person name="Pinto D."/>
            <person name="Vollmers J."/>
            <person name="Rivas-Marin E."/>
            <person name="Kohn T."/>
            <person name="Peeters S.H."/>
            <person name="Heuer A."/>
            <person name="Rast P."/>
            <person name="Oberbeckmann S."/>
            <person name="Bunk B."/>
            <person name="Jeske O."/>
            <person name="Meyerdierks A."/>
            <person name="Storesund J.E."/>
            <person name="Kallscheuer N."/>
            <person name="Luecker S."/>
            <person name="Lage O.M."/>
            <person name="Pohl T."/>
            <person name="Merkel B.J."/>
            <person name="Hornburger P."/>
            <person name="Mueller R.-W."/>
            <person name="Bruemmer F."/>
            <person name="Labrenz M."/>
            <person name="Spormann A.M."/>
            <person name="Op den Camp H."/>
            <person name="Overmann J."/>
            <person name="Amann R."/>
            <person name="Jetten M.S.M."/>
            <person name="Mascher T."/>
            <person name="Medema M.H."/>
            <person name="Devos D.P."/>
            <person name="Kaster A.-K."/>
            <person name="Ovreas L."/>
            <person name="Rohde M."/>
            <person name="Galperin M.Y."/>
            <person name="Jogler C."/>
        </authorList>
    </citation>
    <scope>NUCLEOTIDE SEQUENCE [LARGE SCALE GENOMIC DNA]</scope>
    <source>
        <strain evidence="5 6">Poly30</strain>
    </source>
</reference>
<dbReference type="OrthoDB" id="9816297at2"/>
<name>A0A518ENL4_9BACT</name>
<dbReference type="Proteomes" id="UP000320390">
    <property type="component" value="Chromosome"/>
</dbReference>
<dbReference type="GO" id="GO:0051782">
    <property type="term" value="P:negative regulation of cell division"/>
    <property type="evidence" value="ECO:0007669"/>
    <property type="project" value="TreeGrafter"/>
</dbReference>
<feature type="region of interest" description="Disordered" evidence="3">
    <location>
        <begin position="309"/>
        <end position="339"/>
    </location>
</feature>
<dbReference type="GO" id="GO:0005524">
    <property type="term" value="F:ATP binding"/>
    <property type="evidence" value="ECO:0007669"/>
    <property type="project" value="UniProtKB-KW"/>
</dbReference>
<dbReference type="SUPFAM" id="SSF52540">
    <property type="entry name" value="P-loop containing nucleoside triphosphate hydrolases"/>
    <property type="match status" value="1"/>
</dbReference>
<protein>
    <submittedName>
        <fullName evidence="5">Flagellum site-determining protein YlxH</fullName>
    </submittedName>
</protein>
<sequence>MTRWDQARQLFGLGRRQRGPVRSEACESVGGPVSAAPAGHAVRPGASPAPRTAKSVCIASGKGGTGKSSISASLAALFVRRGPTLLLDGDLGCANAHILQDAQPRQSFANVIAGEVGVADIVTPCKNGVDLLAGGSGLARLAGLKTFELEMIGRGLDALEPHYEHLVVDSAAGLSRQTVAFAVACDATVIVTTPDVTAMTDAYAFLKVFVRQCEVQGIERPMPFLVVNRASSHEEAASVARRLEEVVFKFLGRKIELIGELPEDRAVFRASQRRRTVVEDEPEAEVSRALQTLSNGILSRLSRVRATSRAGLGGDRSAGSSMGQSVGQRLANGATREKR</sequence>